<sequence length="190" mass="21544">MVMSPGSLMLVFVLSLVVISPTLAKDNYRYIKFLTQHYDAKPTGRDHRYCESMMKKRIQETSKCKEANTFIHDTKKNIKAICGENGSPYGVNFRISNSPFQITTCKHSGGSPKPPCRYRAFKDFRYIVIACEDGWPVYFDESFISTLTAGPWHRPSSVFFLSPLTAMITGSAFTVSGQKMNYLKHMSPDL</sequence>
<dbReference type="GO" id="GO:0061844">
    <property type="term" value="P:antimicrobial humoral immune response mediated by antimicrobial peptide"/>
    <property type="evidence" value="ECO:0007669"/>
    <property type="project" value="TreeGrafter"/>
</dbReference>
<evidence type="ECO:0000256" key="4">
    <source>
        <dbReference type="ARBA" id="ARBA00022525"/>
    </source>
</evidence>
<dbReference type="Gene3D" id="3.10.130.10">
    <property type="entry name" value="Ribonuclease A-like domain"/>
    <property type="match status" value="1"/>
</dbReference>
<dbReference type="InterPro" id="IPR023411">
    <property type="entry name" value="RNaseA_AS"/>
</dbReference>
<evidence type="ECO:0000256" key="1">
    <source>
        <dbReference type="ARBA" id="ARBA00004604"/>
    </source>
</evidence>
<comment type="subcellular location">
    <subcellularLocation>
        <location evidence="1">Nucleus</location>
        <location evidence="1">Nucleolus</location>
    </subcellularLocation>
    <subcellularLocation>
        <location evidence="2">Secreted</location>
    </subcellularLocation>
</comment>
<dbReference type="GO" id="GO:0019731">
    <property type="term" value="P:antibacterial humoral response"/>
    <property type="evidence" value="ECO:0007669"/>
    <property type="project" value="TreeGrafter"/>
</dbReference>
<keyword evidence="7 11" id="KW-0255">Endonuclease</keyword>
<dbReference type="PROSITE" id="PS00127">
    <property type="entry name" value="RNASE_PANCREATIC"/>
    <property type="match status" value="1"/>
</dbReference>
<dbReference type="GO" id="GO:0004519">
    <property type="term" value="F:endonuclease activity"/>
    <property type="evidence" value="ECO:0007669"/>
    <property type="project" value="UniProtKB-KW"/>
</dbReference>
<reference evidence="13" key="1">
    <citation type="submission" date="2025-08" db="UniProtKB">
        <authorList>
            <consortium name="Ensembl"/>
        </authorList>
    </citation>
    <scope>IDENTIFICATION</scope>
</reference>
<dbReference type="AlphaFoldDB" id="A0A8C6GSN2"/>
<comment type="similarity">
    <text evidence="3 11">Belongs to the pancreatic ribonuclease family.</text>
</comment>
<evidence type="ECO:0000256" key="11">
    <source>
        <dbReference type="RuleBase" id="RU000651"/>
    </source>
</evidence>
<evidence type="ECO:0000256" key="10">
    <source>
        <dbReference type="ARBA" id="ARBA00023242"/>
    </source>
</evidence>
<evidence type="ECO:0000313" key="14">
    <source>
        <dbReference type="Proteomes" id="UP000694415"/>
    </source>
</evidence>
<dbReference type="SMART" id="SM00092">
    <property type="entry name" value="RNAse_Pc"/>
    <property type="match status" value="1"/>
</dbReference>
<keyword evidence="5 11" id="KW-0540">Nuclease</keyword>
<keyword evidence="9" id="KW-1015">Disulfide bond</keyword>
<proteinExistence type="inferred from homology"/>
<keyword evidence="14" id="KW-1185">Reference proteome</keyword>
<dbReference type="SUPFAM" id="SSF54076">
    <property type="entry name" value="RNase A-like"/>
    <property type="match status" value="1"/>
</dbReference>
<evidence type="ECO:0000259" key="12">
    <source>
        <dbReference type="SMART" id="SM00092"/>
    </source>
</evidence>
<dbReference type="InterPro" id="IPR001427">
    <property type="entry name" value="RNaseA"/>
</dbReference>
<dbReference type="GO" id="GO:0050830">
    <property type="term" value="P:defense response to Gram-positive bacterium"/>
    <property type="evidence" value="ECO:0007669"/>
    <property type="project" value="TreeGrafter"/>
</dbReference>
<accession>A0A8C6GSN2</accession>
<feature type="signal peptide" evidence="11">
    <location>
        <begin position="1"/>
        <end position="24"/>
    </location>
</feature>
<dbReference type="CDD" id="cd06265">
    <property type="entry name" value="RNase_A_canonical"/>
    <property type="match status" value="1"/>
</dbReference>
<keyword evidence="8 11" id="KW-0378">Hydrolase</keyword>
<reference evidence="13" key="2">
    <citation type="submission" date="2025-09" db="UniProtKB">
        <authorList>
            <consortium name="Ensembl"/>
        </authorList>
    </citation>
    <scope>IDENTIFICATION</scope>
</reference>
<feature type="chain" id="PRO_5034972256" description="Ribonuclease A-domain domain-containing protein" evidence="11">
    <location>
        <begin position="25"/>
        <end position="190"/>
    </location>
</feature>
<dbReference type="PANTHER" id="PTHR11437">
    <property type="entry name" value="RIBONUCLEASE"/>
    <property type="match status" value="1"/>
</dbReference>
<dbReference type="GO" id="GO:0001525">
    <property type="term" value="P:angiogenesis"/>
    <property type="evidence" value="ECO:0007669"/>
    <property type="project" value="TreeGrafter"/>
</dbReference>
<organism evidence="13 14">
    <name type="scientific">Mus spicilegus</name>
    <name type="common">Mound-building mouse</name>
    <dbReference type="NCBI Taxonomy" id="10103"/>
    <lineage>
        <taxon>Eukaryota</taxon>
        <taxon>Metazoa</taxon>
        <taxon>Chordata</taxon>
        <taxon>Craniata</taxon>
        <taxon>Vertebrata</taxon>
        <taxon>Euteleostomi</taxon>
        <taxon>Mammalia</taxon>
        <taxon>Eutheria</taxon>
        <taxon>Euarchontoglires</taxon>
        <taxon>Glires</taxon>
        <taxon>Rodentia</taxon>
        <taxon>Myomorpha</taxon>
        <taxon>Muroidea</taxon>
        <taxon>Muridae</taxon>
        <taxon>Murinae</taxon>
        <taxon>Mus</taxon>
        <taxon>Mus</taxon>
    </lineage>
</organism>
<dbReference type="GeneTree" id="ENSGT00940000162981"/>
<dbReference type="Ensembl" id="ENSMSIT00000013390.1">
    <property type="protein sequence ID" value="ENSMSIP00000010568.1"/>
    <property type="gene ID" value="ENSMSIG00000009272.1"/>
</dbReference>
<dbReference type="InterPro" id="IPR023412">
    <property type="entry name" value="RNaseA_domain"/>
</dbReference>
<dbReference type="GO" id="GO:0016787">
    <property type="term" value="F:hydrolase activity"/>
    <property type="evidence" value="ECO:0007669"/>
    <property type="project" value="UniProtKB-KW"/>
</dbReference>
<dbReference type="GO" id="GO:0004540">
    <property type="term" value="F:RNA nuclease activity"/>
    <property type="evidence" value="ECO:0007669"/>
    <property type="project" value="TreeGrafter"/>
</dbReference>
<dbReference type="PANTHER" id="PTHR11437:SF60">
    <property type="entry name" value="ANGIOGENIN"/>
    <property type="match status" value="1"/>
</dbReference>
<dbReference type="PRINTS" id="PR00794">
    <property type="entry name" value="RIBONUCLEASE"/>
</dbReference>
<evidence type="ECO:0000256" key="3">
    <source>
        <dbReference type="ARBA" id="ARBA00005600"/>
    </source>
</evidence>
<evidence type="ECO:0000256" key="6">
    <source>
        <dbReference type="ARBA" id="ARBA00022729"/>
    </source>
</evidence>
<evidence type="ECO:0000313" key="13">
    <source>
        <dbReference type="Ensembl" id="ENSMSIP00000010568.1"/>
    </source>
</evidence>
<evidence type="ECO:0000256" key="5">
    <source>
        <dbReference type="ARBA" id="ARBA00022722"/>
    </source>
</evidence>
<dbReference type="InterPro" id="IPR036816">
    <property type="entry name" value="RNaseA-like_dom_sf"/>
</dbReference>
<dbReference type="GO" id="GO:0003676">
    <property type="term" value="F:nucleic acid binding"/>
    <property type="evidence" value="ECO:0007669"/>
    <property type="project" value="InterPro"/>
</dbReference>
<evidence type="ECO:0000256" key="7">
    <source>
        <dbReference type="ARBA" id="ARBA00022759"/>
    </source>
</evidence>
<evidence type="ECO:0000256" key="8">
    <source>
        <dbReference type="ARBA" id="ARBA00022801"/>
    </source>
</evidence>
<dbReference type="Proteomes" id="UP000694415">
    <property type="component" value="Unplaced"/>
</dbReference>
<evidence type="ECO:0000256" key="2">
    <source>
        <dbReference type="ARBA" id="ARBA00004613"/>
    </source>
</evidence>
<dbReference type="GO" id="GO:0045087">
    <property type="term" value="P:innate immune response"/>
    <property type="evidence" value="ECO:0007669"/>
    <property type="project" value="TreeGrafter"/>
</dbReference>
<dbReference type="GO" id="GO:0005615">
    <property type="term" value="C:extracellular space"/>
    <property type="evidence" value="ECO:0007669"/>
    <property type="project" value="TreeGrafter"/>
</dbReference>
<feature type="domain" description="Ribonuclease A-domain" evidence="12">
    <location>
        <begin position="26"/>
        <end position="143"/>
    </location>
</feature>
<dbReference type="FunFam" id="3.10.130.10:FF:000001">
    <property type="entry name" value="Ribonuclease pancreatic"/>
    <property type="match status" value="1"/>
</dbReference>
<name>A0A8C6GSN2_MUSSI</name>
<keyword evidence="10" id="KW-0539">Nucleus</keyword>
<dbReference type="GO" id="GO:0005730">
    <property type="term" value="C:nucleolus"/>
    <property type="evidence" value="ECO:0007669"/>
    <property type="project" value="UniProtKB-SubCell"/>
</dbReference>
<keyword evidence="6 11" id="KW-0732">Signal</keyword>
<dbReference type="Pfam" id="PF00074">
    <property type="entry name" value="RnaseA"/>
    <property type="match status" value="1"/>
</dbReference>
<keyword evidence="4" id="KW-0964">Secreted</keyword>
<protein>
    <recommendedName>
        <fullName evidence="12">Ribonuclease A-domain domain-containing protein</fullName>
    </recommendedName>
</protein>
<evidence type="ECO:0000256" key="9">
    <source>
        <dbReference type="ARBA" id="ARBA00023157"/>
    </source>
</evidence>